<dbReference type="Proteomes" id="UP000011116">
    <property type="component" value="Chromosome 3H"/>
</dbReference>
<dbReference type="Gramene" id="HORVU.MOREX.r3.3HG0231790.1">
    <property type="protein sequence ID" value="HORVU.MOREX.r3.3HG0231790.1"/>
    <property type="gene ID" value="HORVU.MOREX.r3.3HG0231790"/>
</dbReference>
<dbReference type="OrthoDB" id="3973241at2759"/>
<reference evidence="2" key="3">
    <citation type="submission" date="2022-01" db="UniProtKB">
        <authorList>
            <consortium name="EnsemblPlants"/>
        </authorList>
    </citation>
    <scope>IDENTIFICATION</scope>
    <source>
        <strain evidence="2">subsp. vulgare</strain>
    </source>
</reference>
<protein>
    <submittedName>
        <fullName evidence="2">Uncharacterized protein</fullName>
    </submittedName>
</protein>
<evidence type="ECO:0000313" key="3">
    <source>
        <dbReference type="Proteomes" id="UP000011116"/>
    </source>
</evidence>
<reference evidence="2" key="2">
    <citation type="submission" date="2020-10" db="EMBL/GenBank/DDBJ databases">
        <authorList>
            <person name="Scholz U."/>
            <person name="Mascher M."/>
            <person name="Fiebig A."/>
        </authorList>
    </citation>
    <scope>NUCLEOTIDE SEQUENCE [LARGE SCALE GENOMIC DNA]</scope>
    <source>
        <strain evidence="2">cv. Morex</strain>
    </source>
</reference>
<evidence type="ECO:0000313" key="2">
    <source>
        <dbReference type="EnsemblPlants" id="HORVU.MOREX.r3.3HG0231790.2"/>
    </source>
</evidence>
<dbReference type="InterPro" id="IPR005024">
    <property type="entry name" value="Snf7_fam"/>
</dbReference>
<dbReference type="RefSeq" id="XP_044974797.1">
    <property type="nucleotide sequence ID" value="XM_045118862.1"/>
</dbReference>
<feature type="coiled-coil region" evidence="1">
    <location>
        <begin position="25"/>
        <end position="99"/>
    </location>
</feature>
<keyword evidence="3" id="KW-1185">Reference proteome</keyword>
<dbReference type="GeneID" id="123442734"/>
<gene>
    <name evidence="2" type="primary">LOC123442734</name>
</gene>
<accession>A0A8I6WYW2</accession>
<keyword evidence="1" id="KW-0175">Coiled coil</keyword>
<dbReference type="AlphaFoldDB" id="A0A8I6WYW2"/>
<evidence type="ECO:0000256" key="1">
    <source>
        <dbReference type="SAM" id="Coils"/>
    </source>
</evidence>
<dbReference type="Gramene" id="HORVU.MOREX.r2.3HG0192370.1">
    <property type="protein sequence ID" value="HORVU.MOREX.r2.3HG0192370.1"/>
    <property type="gene ID" value="HORVU.MOREX.r2.3HG0192370"/>
</dbReference>
<dbReference type="EnsemblPlants" id="HORVU.MOREX.r3.3HG0231790.2">
    <property type="protein sequence ID" value="HORVU.MOREX.r3.3HG0231790.2"/>
    <property type="gene ID" value="HORVU.MOREX.r3.3HG0231790"/>
</dbReference>
<sequence>MKKIFGAKKSKDAIQDATSQINKRGESVDEKIKAMDEELERYKEQIRKARPGPSQEAIKARALRLLKHRRLYEEQRNMLKDAKQAMSAMKAANKEMSSRG</sequence>
<dbReference type="GO" id="GO:0007034">
    <property type="term" value="P:vacuolar transport"/>
    <property type="evidence" value="ECO:0007669"/>
    <property type="project" value="InterPro"/>
</dbReference>
<dbReference type="Pfam" id="PF03357">
    <property type="entry name" value="Snf7"/>
    <property type="match status" value="1"/>
</dbReference>
<organism evidence="2 3">
    <name type="scientific">Hordeum vulgare subsp. vulgare</name>
    <name type="common">Domesticated barley</name>
    <dbReference type="NCBI Taxonomy" id="112509"/>
    <lineage>
        <taxon>Eukaryota</taxon>
        <taxon>Viridiplantae</taxon>
        <taxon>Streptophyta</taxon>
        <taxon>Embryophyta</taxon>
        <taxon>Tracheophyta</taxon>
        <taxon>Spermatophyta</taxon>
        <taxon>Magnoliopsida</taxon>
        <taxon>Liliopsida</taxon>
        <taxon>Poales</taxon>
        <taxon>Poaceae</taxon>
        <taxon>BOP clade</taxon>
        <taxon>Pooideae</taxon>
        <taxon>Triticodae</taxon>
        <taxon>Triticeae</taxon>
        <taxon>Hordeinae</taxon>
        <taxon>Hordeum</taxon>
    </lineage>
</organism>
<proteinExistence type="predicted"/>
<dbReference type="KEGG" id="hvg:123442734"/>
<name>A0A8I6WYW2_HORVV</name>
<dbReference type="Gramene" id="HORVU.MOREX.r3.3HG0231790.2">
    <property type="protein sequence ID" value="HORVU.MOREX.r3.3HG0231790.2"/>
    <property type="gene ID" value="HORVU.MOREX.r3.3HG0231790"/>
</dbReference>
<reference evidence="3" key="1">
    <citation type="journal article" date="2012" name="Nature">
        <title>A physical, genetic and functional sequence assembly of the barley genome.</title>
        <authorList>
            <consortium name="The International Barley Genome Sequencing Consortium"/>
            <person name="Mayer K.F."/>
            <person name="Waugh R."/>
            <person name="Brown J.W."/>
            <person name="Schulman A."/>
            <person name="Langridge P."/>
            <person name="Platzer M."/>
            <person name="Fincher G.B."/>
            <person name="Muehlbauer G.J."/>
            <person name="Sato K."/>
            <person name="Close T.J."/>
            <person name="Wise R.P."/>
            <person name="Stein N."/>
        </authorList>
    </citation>
    <scope>NUCLEOTIDE SEQUENCE [LARGE SCALE GENOMIC DNA]</scope>
    <source>
        <strain evidence="3">cv. Morex</strain>
    </source>
</reference>
<dbReference type="SMR" id="A0A8I6WYW2"/>
<dbReference type="EnsemblPlants" id="HORVU.MOREX.r3.3HG0231790.1">
    <property type="protein sequence ID" value="HORVU.MOREX.r3.3HG0231790.1"/>
    <property type="gene ID" value="HORVU.MOREX.r3.3HG0231790"/>
</dbReference>